<evidence type="ECO:0000256" key="2">
    <source>
        <dbReference type="SAM" id="Phobius"/>
    </source>
</evidence>
<dbReference type="SMART" id="SM00672">
    <property type="entry name" value="CAP10"/>
    <property type="match status" value="1"/>
</dbReference>
<keyword evidence="2" id="KW-0812">Transmembrane</keyword>
<feature type="domain" description="Glycosyl transferase CAP10" evidence="3">
    <location>
        <begin position="211"/>
        <end position="460"/>
    </location>
</feature>
<dbReference type="InterPro" id="IPR051091">
    <property type="entry name" value="O-Glucosyltr/Glycosyltrsf_90"/>
</dbReference>
<feature type="region of interest" description="Disordered" evidence="1">
    <location>
        <begin position="1"/>
        <end position="24"/>
    </location>
</feature>
<dbReference type="PANTHER" id="PTHR12203:SF99">
    <property type="entry name" value="OS04G0534100 PROTEIN"/>
    <property type="match status" value="1"/>
</dbReference>
<feature type="compositionally biased region" description="Polar residues" evidence="1">
    <location>
        <begin position="79"/>
        <end position="99"/>
    </location>
</feature>
<gene>
    <name evidence="4" type="ORF">FNV43_RR21373</name>
</gene>
<keyword evidence="5" id="KW-1185">Reference proteome</keyword>
<name>A0A8K0GXP6_9ROSA</name>
<dbReference type="OrthoDB" id="202415at2759"/>
<comment type="caution">
    <text evidence="4">The sequence shown here is derived from an EMBL/GenBank/DDBJ whole genome shotgun (WGS) entry which is preliminary data.</text>
</comment>
<keyword evidence="2" id="KW-1133">Transmembrane helix</keyword>
<dbReference type="EMBL" id="VOIH02000009">
    <property type="protein sequence ID" value="KAF3438610.1"/>
    <property type="molecule type" value="Genomic_DNA"/>
</dbReference>
<dbReference type="AlphaFoldDB" id="A0A8K0GXP6"/>
<reference evidence="4" key="1">
    <citation type="submission" date="2020-03" db="EMBL/GenBank/DDBJ databases">
        <title>A high-quality chromosome-level genome assembly of a woody plant with both climbing and erect habits, Rhamnella rubrinervis.</title>
        <authorList>
            <person name="Lu Z."/>
            <person name="Yang Y."/>
            <person name="Zhu X."/>
            <person name="Sun Y."/>
        </authorList>
    </citation>
    <scope>NUCLEOTIDE SEQUENCE</scope>
    <source>
        <strain evidence="4">BYM</strain>
        <tissue evidence="4">Leaf</tissue>
    </source>
</reference>
<feature type="transmembrane region" description="Helical" evidence="2">
    <location>
        <begin position="34"/>
        <end position="52"/>
    </location>
</feature>
<organism evidence="4 5">
    <name type="scientific">Rhamnella rubrinervis</name>
    <dbReference type="NCBI Taxonomy" id="2594499"/>
    <lineage>
        <taxon>Eukaryota</taxon>
        <taxon>Viridiplantae</taxon>
        <taxon>Streptophyta</taxon>
        <taxon>Embryophyta</taxon>
        <taxon>Tracheophyta</taxon>
        <taxon>Spermatophyta</taxon>
        <taxon>Magnoliopsida</taxon>
        <taxon>eudicotyledons</taxon>
        <taxon>Gunneridae</taxon>
        <taxon>Pentapetalae</taxon>
        <taxon>rosids</taxon>
        <taxon>fabids</taxon>
        <taxon>Rosales</taxon>
        <taxon>Rhamnaceae</taxon>
        <taxon>rhamnoid group</taxon>
        <taxon>Rhamneae</taxon>
        <taxon>Rhamnella</taxon>
    </lineage>
</organism>
<sequence length="570" mass="66696">MEISMSKNNEQGSQTQTSGFKETIRRPLTKPSTVIFFFFLVLIGGFVSTYFLNIPILTGYHVRRVRIPNETPVRPIAAPSTSQKCPQQNTKIPKNSTSDVEIQPNCATYDRTWTCSSNDTTTTNQSKRDSNCTSESSTCPEYFRWIYEDLKPWSQTGISRKMIKKAKERAHFKLIIVDGKAYVERYDRAYQTRDLFTWWGVLQLLRRYPGKVPDLELVFNCHDRPMMSSRDHFHAKAKDPPALFGFCGDDDTLDLIFPDWSFWGWPEINIKPWEPFFKELEEGNKRKKWVDREPYAYWKGNTAVSRSRRDLLKCNVTKKRDWNARLYVQDWVRESQEGYKNSNMADQCTHRYKIYIEGNGWSVSEKYILSCDSLALLVNPRFYDFFSRGLKPMKHYFPIKSNDKCRSIKKAVDWGNTHQEEAQAIGKAALGFMKEELKMDYVYDYMFHLLNEYSKLLNFKPTIPQNAFELCLETMYCPAIELEKKYMMDTMVKGPADTNPCTMPPPFESSSFYTAFQTKADSLFKTRMCVHWTLQKLQKDKLSRQGSPCRQLNCIRIITFNHPKSQAIMS</sequence>
<feature type="region of interest" description="Disordered" evidence="1">
    <location>
        <begin position="117"/>
        <end position="137"/>
    </location>
</feature>
<evidence type="ECO:0000259" key="3">
    <source>
        <dbReference type="SMART" id="SM00672"/>
    </source>
</evidence>
<keyword evidence="2" id="KW-0472">Membrane</keyword>
<accession>A0A8K0GXP6</accession>
<protein>
    <recommendedName>
        <fullName evidence="3">Glycosyl transferase CAP10 domain-containing protein</fullName>
    </recommendedName>
</protein>
<feature type="region of interest" description="Disordered" evidence="1">
    <location>
        <begin position="73"/>
        <end position="99"/>
    </location>
</feature>
<feature type="compositionally biased region" description="Polar residues" evidence="1">
    <location>
        <begin position="1"/>
        <end position="20"/>
    </location>
</feature>
<evidence type="ECO:0000256" key="1">
    <source>
        <dbReference type="SAM" id="MobiDB-lite"/>
    </source>
</evidence>
<dbReference type="Pfam" id="PF05686">
    <property type="entry name" value="Glyco_transf_90"/>
    <property type="match status" value="1"/>
</dbReference>
<evidence type="ECO:0000313" key="5">
    <source>
        <dbReference type="Proteomes" id="UP000796880"/>
    </source>
</evidence>
<dbReference type="Proteomes" id="UP000796880">
    <property type="component" value="Unassembled WGS sequence"/>
</dbReference>
<dbReference type="InterPro" id="IPR006598">
    <property type="entry name" value="CAP10"/>
</dbReference>
<dbReference type="PANTHER" id="PTHR12203">
    <property type="entry name" value="KDEL LYS-ASP-GLU-LEU CONTAINING - RELATED"/>
    <property type="match status" value="1"/>
</dbReference>
<proteinExistence type="predicted"/>
<evidence type="ECO:0000313" key="4">
    <source>
        <dbReference type="EMBL" id="KAF3438610.1"/>
    </source>
</evidence>